<name>A0A1M5GCC7_9ACTN</name>
<dbReference type="Proteomes" id="UP000186132">
    <property type="component" value="Unassembled WGS sequence"/>
</dbReference>
<evidence type="ECO:0000313" key="3">
    <source>
        <dbReference type="Proteomes" id="UP000186132"/>
    </source>
</evidence>
<evidence type="ECO:0000256" key="1">
    <source>
        <dbReference type="SAM" id="Phobius"/>
    </source>
</evidence>
<feature type="transmembrane region" description="Helical" evidence="1">
    <location>
        <begin position="74"/>
        <end position="91"/>
    </location>
</feature>
<dbReference type="AlphaFoldDB" id="A0A1M5GCC7"/>
<protein>
    <recommendedName>
        <fullName evidence="4">DUF3017 domain-containing protein</fullName>
    </recommendedName>
</protein>
<dbReference type="STRING" id="1206085.SAMN05443575_1129"/>
<dbReference type="InterPro" id="IPR021385">
    <property type="entry name" value="DUF3017"/>
</dbReference>
<dbReference type="EMBL" id="FQVU01000002">
    <property type="protein sequence ID" value="SHG01405.1"/>
    <property type="molecule type" value="Genomic_DNA"/>
</dbReference>
<evidence type="ECO:0000313" key="2">
    <source>
        <dbReference type="EMBL" id="SHG01405.1"/>
    </source>
</evidence>
<evidence type="ECO:0008006" key="4">
    <source>
        <dbReference type="Google" id="ProtNLM"/>
    </source>
</evidence>
<organism evidence="2 3">
    <name type="scientific">Jatrophihabitans endophyticus</name>
    <dbReference type="NCBI Taxonomy" id="1206085"/>
    <lineage>
        <taxon>Bacteria</taxon>
        <taxon>Bacillati</taxon>
        <taxon>Actinomycetota</taxon>
        <taxon>Actinomycetes</taxon>
        <taxon>Jatrophihabitantales</taxon>
        <taxon>Jatrophihabitantaceae</taxon>
        <taxon>Jatrophihabitans</taxon>
    </lineage>
</organism>
<reference evidence="2 3" key="1">
    <citation type="submission" date="2016-11" db="EMBL/GenBank/DDBJ databases">
        <authorList>
            <person name="Jaros S."/>
            <person name="Januszkiewicz K."/>
            <person name="Wedrychowicz H."/>
        </authorList>
    </citation>
    <scope>NUCLEOTIDE SEQUENCE [LARGE SCALE GENOMIC DNA]</scope>
    <source>
        <strain evidence="2 3">DSM 45627</strain>
    </source>
</reference>
<keyword evidence="1" id="KW-0812">Transmembrane</keyword>
<dbReference type="OrthoDB" id="3480920at2"/>
<keyword evidence="1" id="KW-1133">Transmembrane helix</keyword>
<feature type="transmembrane region" description="Helical" evidence="1">
    <location>
        <begin position="12"/>
        <end position="30"/>
    </location>
</feature>
<dbReference type="Pfam" id="PF11222">
    <property type="entry name" value="DUF3017"/>
    <property type="match status" value="1"/>
</dbReference>
<keyword evidence="3" id="KW-1185">Reference proteome</keyword>
<dbReference type="RefSeq" id="WP_073387376.1">
    <property type="nucleotide sequence ID" value="NZ_FQVU01000002.1"/>
</dbReference>
<accession>A0A1M5GCC7</accession>
<sequence>MLARSWRWIREQLAFLIVLAGVVAAFGYLLVEPGHWRRGTMALGVVVLVAGVLRLTMPTARVGLLAVRSRWLDTVVYLVLGGLILAVDIRLHP</sequence>
<gene>
    <name evidence="2" type="ORF">SAMN05443575_1129</name>
</gene>
<keyword evidence="1" id="KW-0472">Membrane</keyword>
<proteinExistence type="predicted"/>